<dbReference type="AlphaFoldDB" id="A0A0B7BUE6"/>
<name>A0A0B7BUE6_9EUPU</name>
<accession>A0A0B7BUE6</accession>
<gene>
    <name evidence="1" type="primary">ORF212413</name>
</gene>
<proteinExistence type="predicted"/>
<feature type="non-terminal residue" evidence="1">
    <location>
        <position position="1"/>
    </location>
</feature>
<reference evidence="1" key="1">
    <citation type="submission" date="2014-12" db="EMBL/GenBank/DDBJ databases">
        <title>Insight into the proteome of Arion vulgaris.</title>
        <authorList>
            <person name="Aradska J."/>
            <person name="Bulat T."/>
            <person name="Smidak R."/>
            <person name="Sarate P."/>
            <person name="Gangsoo J."/>
            <person name="Sialana F."/>
            <person name="Bilban M."/>
            <person name="Lubec G."/>
        </authorList>
    </citation>
    <scope>NUCLEOTIDE SEQUENCE</scope>
    <source>
        <tissue evidence="1">Skin</tissue>
    </source>
</reference>
<sequence length="87" mass="9757">SWVFPYIYCPVGSTVDLSCDVVRGFPHCVSYSSPASASYLLLHLPMSRSIPPVCRPVIPSQILNNYQFKITINKNKRNSTTKLTKPL</sequence>
<dbReference type="EMBL" id="HACG01049667">
    <property type="protein sequence ID" value="CEK96532.1"/>
    <property type="molecule type" value="Transcribed_RNA"/>
</dbReference>
<protein>
    <submittedName>
        <fullName evidence="1">Uncharacterized protein</fullName>
    </submittedName>
</protein>
<evidence type="ECO:0000313" key="1">
    <source>
        <dbReference type="EMBL" id="CEK96532.1"/>
    </source>
</evidence>
<organism evidence="1">
    <name type="scientific">Arion vulgaris</name>
    <dbReference type="NCBI Taxonomy" id="1028688"/>
    <lineage>
        <taxon>Eukaryota</taxon>
        <taxon>Metazoa</taxon>
        <taxon>Spiralia</taxon>
        <taxon>Lophotrochozoa</taxon>
        <taxon>Mollusca</taxon>
        <taxon>Gastropoda</taxon>
        <taxon>Heterobranchia</taxon>
        <taxon>Euthyneura</taxon>
        <taxon>Panpulmonata</taxon>
        <taxon>Eupulmonata</taxon>
        <taxon>Stylommatophora</taxon>
        <taxon>Helicina</taxon>
        <taxon>Arionoidea</taxon>
        <taxon>Arionidae</taxon>
        <taxon>Arion</taxon>
    </lineage>
</organism>